<evidence type="ECO:0000313" key="2">
    <source>
        <dbReference type="EMBL" id="EEN64533.1"/>
    </source>
</evidence>
<keyword evidence="1" id="KW-0732">Signal</keyword>
<name>C3Y500_BRAFL</name>
<proteinExistence type="predicted"/>
<gene>
    <name evidence="2" type="ORF">BRAFLDRAFT_92395</name>
</gene>
<dbReference type="EMBL" id="GG666487">
    <property type="protein sequence ID" value="EEN64533.1"/>
    <property type="molecule type" value="Genomic_DNA"/>
</dbReference>
<feature type="chain" id="PRO_5002935175" description="Secreted protein" evidence="1">
    <location>
        <begin position="19"/>
        <end position="100"/>
    </location>
</feature>
<dbReference type="InParanoid" id="C3Y500"/>
<protein>
    <recommendedName>
        <fullName evidence="3">Secreted protein</fullName>
    </recommendedName>
</protein>
<organism>
    <name type="scientific">Branchiostoma floridae</name>
    <name type="common">Florida lancelet</name>
    <name type="synonym">Amphioxus</name>
    <dbReference type="NCBI Taxonomy" id="7739"/>
    <lineage>
        <taxon>Eukaryota</taxon>
        <taxon>Metazoa</taxon>
        <taxon>Chordata</taxon>
        <taxon>Cephalochordata</taxon>
        <taxon>Leptocardii</taxon>
        <taxon>Amphioxiformes</taxon>
        <taxon>Branchiostomatidae</taxon>
        <taxon>Branchiostoma</taxon>
    </lineage>
</organism>
<evidence type="ECO:0008006" key="3">
    <source>
        <dbReference type="Google" id="ProtNLM"/>
    </source>
</evidence>
<feature type="signal peptide" evidence="1">
    <location>
        <begin position="1"/>
        <end position="18"/>
    </location>
</feature>
<dbReference type="AlphaFoldDB" id="C3Y500"/>
<evidence type="ECO:0000256" key="1">
    <source>
        <dbReference type="SAM" id="SignalP"/>
    </source>
</evidence>
<sequence length="100" mass="10678">MVPLGFLCILLMAGSITATAVPKPDYSQVIAQAACSGVIGAESAYIWAVPRDCTATGDGMTCNQFQYFLLSISISEYNAFRSVSHLKSQLFNTSTSLSTK</sequence>
<accession>C3Y500</accession>
<reference evidence="2" key="1">
    <citation type="journal article" date="2008" name="Nature">
        <title>The amphioxus genome and the evolution of the chordate karyotype.</title>
        <authorList>
            <consortium name="US DOE Joint Genome Institute (JGI-PGF)"/>
            <person name="Putnam N.H."/>
            <person name="Butts T."/>
            <person name="Ferrier D.E.K."/>
            <person name="Furlong R.F."/>
            <person name="Hellsten U."/>
            <person name="Kawashima T."/>
            <person name="Robinson-Rechavi M."/>
            <person name="Shoguchi E."/>
            <person name="Terry A."/>
            <person name="Yu J.-K."/>
            <person name="Benito-Gutierrez E.L."/>
            <person name="Dubchak I."/>
            <person name="Garcia-Fernandez J."/>
            <person name="Gibson-Brown J.J."/>
            <person name="Grigoriev I.V."/>
            <person name="Horton A.C."/>
            <person name="de Jong P.J."/>
            <person name="Jurka J."/>
            <person name="Kapitonov V.V."/>
            <person name="Kohara Y."/>
            <person name="Kuroki Y."/>
            <person name="Lindquist E."/>
            <person name="Lucas S."/>
            <person name="Osoegawa K."/>
            <person name="Pennacchio L.A."/>
            <person name="Salamov A.A."/>
            <person name="Satou Y."/>
            <person name="Sauka-Spengler T."/>
            <person name="Schmutz J."/>
            <person name="Shin-I T."/>
            <person name="Toyoda A."/>
            <person name="Bronner-Fraser M."/>
            <person name="Fujiyama A."/>
            <person name="Holland L.Z."/>
            <person name="Holland P.W.H."/>
            <person name="Satoh N."/>
            <person name="Rokhsar D.S."/>
        </authorList>
    </citation>
    <scope>NUCLEOTIDE SEQUENCE [LARGE SCALE GENOMIC DNA]</scope>
    <source>
        <strain evidence="2">S238N-H82</strain>
        <tissue evidence="2">Testes</tissue>
    </source>
</reference>